<dbReference type="GO" id="GO:0016730">
    <property type="term" value="F:oxidoreductase activity, acting on iron-sulfur proteins as donors"/>
    <property type="evidence" value="ECO:0007669"/>
    <property type="project" value="InterPro"/>
</dbReference>
<dbReference type="SUPFAM" id="SSF57662">
    <property type="entry name" value="Ferredoxin thioredoxin reductase (FTR), catalytic beta chain"/>
    <property type="match status" value="1"/>
</dbReference>
<dbReference type="PANTHER" id="PTHR35113:SF1">
    <property type="entry name" value="FERREDOXIN-THIOREDOXIN REDUCTASE CATALYTIC CHAIN, CHLOROPLASTIC"/>
    <property type="match status" value="1"/>
</dbReference>
<comment type="similarity">
    <text evidence="3">Belongs to the ferredoxin thioredoxin reductase beta subunit family.</text>
</comment>
<comment type="function">
    <text evidence="2">Catalytic subunit of the ferredoxin-thioredoxin reductase (FTR), which catalyzes the two-electron reduction of thioredoxins by the electrons provided by reduced ferredoxin.</text>
</comment>
<keyword evidence="6" id="KW-0479">Metal-binding</keyword>
<dbReference type="PANTHER" id="PTHR35113">
    <property type="entry name" value="FERREDOXIN-THIOREDOXIN REDUCTASE CATALYTIC CHAIN, CHLOROPLASTIC"/>
    <property type="match status" value="1"/>
</dbReference>
<keyword evidence="5" id="KW-0004">4Fe-4S</keyword>
<comment type="catalytic activity">
    <reaction evidence="13">
        <text>[thioredoxin]-disulfide + 2 reduced [2Fe-2S]-[ferredoxin] + 2 H(+) = [thioredoxin]-dithiol + 2 oxidized [2Fe-2S]-[ferredoxin]</text>
        <dbReference type="Rhea" id="RHEA:42336"/>
        <dbReference type="Rhea" id="RHEA-COMP:10000"/>
        <dbReference type="Rhea" id="RHEA-COMP:10001"/>
        <dbReference type="Rhea" id="RHEA-COMP:10698"/>
        <dbReference type="Rhea" id="RHEA-COMP:10700"/>
        <dbReference type="ChEBI" id="CHEBI:15378"/>
        <dbReference type="ChEBI" id="CHEBI:29950"/>
        <dbReference type="ChEBI" id="CHEBI:33737"/>
        <dbReference type="ChEBI" id="CHEBI:33738"/>
        <dbReference type="ChEBI" id="CHEBI:50058"/>
        <dbReference type="EC" id="1.8.7.2"/>
    </reaction>
</comment>
<dbReference type="AlphaFoldDB" id="A0AA96CZL0"/>
<evidence type="ECO:0000256" key="1">
    <source>
        <dbReference type="ARBA" id="ARBA00001966"/>
    </source>
</evidence>
<comment type="subunit">
    <text evidence="11">Heterodimer of subunit A (variable subunit) and subunit B (catalytic subunit). Heterodimeric FTR forms a complex with ferredoxin and thioredoxin.</text>
</comment>
<dbReference type="GO" id="GO:0046872">
    <property type="term" value="F:metal ion binding"/>
    <property type="evidence" value="ECO:0007669"/>
    <property type="project" value="UniProtKB-KW"/>
</dbReference>
<keyword evidence="9" id="KW-0411">Iron-sulfur</keyword>
<protein>
    <recommendedName>
        <fullName evidence="4">ferredoxin:thioredoxin reductase</fullName>
        <ecNumber evidence="4">1.8.7.2</ecNumber>
    </recommendedName>
    <alternativeName>
        <fullName evidence="12">Ferredoxin-thioredoxin reductase subunit B</fullName>
    </alternativeName>
</protein>
<sequence length="135" mass="15572">MIKKIDINSLSFQNELENTKEFTKDVLKKYNFVFNPDDEVNLSVQMGLARNMLIYGKRYCPCFMVVEDENENRLCPCLPALSNEIPKNGSCHCGIYCTKEKAHELLLNIDTKEAIATHFRGLTKKSVKIYLAMMR</sequence>
<evidence type="ECO:0000256" key="6">
    <source>
        <dbReference type="ARBA" id="ARBA00022723"/>
    </source>
</evidence>
<reference evidence="14" key="1">
    <citation type="submission" date="2023-09" db="EMBL/GenBank/DDBJ databases">
        <title>Arcobacter tbilisiensis sp. nov. isolated from chicken meat in Tbilisi, Georgia.</title>
        <authorList>
            <person name="Matthias R."/>
            <person name="Zautner A.E."/>
        </authorList>
    </citation>
    <scope>NUCLEOTIDE SEQUENCE</scope>
    <source>
        <strain evidence="14">LEO 107</strain>
    </source>
</reference>
<evidence type="ECO:0000256" key="13">
    <source>
        <dbReference type="ARBA" id="ARBA00048150"/>
    </source>
</evidence>
<evidence type="ECO:0000256" key="3">
    <source>
        <dbReference type="ARBA" id="ARBA00007941"/>
    </source>
</evidence>
<evidence type="ECO:0000256" key="12">
    <source>
        <dbReference type="ARBA" id="ARBA00030295"/>
    </source>
</evidence>
<dbReference type="InterPro" id="IPR036644">
    <property type="entry name" value="FTR_bsu_sf"/>
</dbReference>
<keyword evidence="7" id="KW-0560">Oxidoreductase</keyword>
<organism evidence="14">
    <name type="scientific">Arcobacter sp. AZ-2023</name>
    <dbReference type="NCBI Taxonomy" id="3074453"/>
    <lineage>
        <taxon>Bacteria</taxon>
        <taxon>Pseudomonadati</taxon>
        <taxon>Campylobacterota</taxon>
        <taxon>Epsilonproteobacteria</taxon>
        <taxon>Campylobacterales</taxon>
        <taxon>Arcobacteraceae</taxon>
        <taxon>Arcobacter</taxon>
    </lineage>
</organism>
<evidence type="ECO:0000256" key="2">
    <source>
        <dbReference type="ARBA" id="ARBA00003945"/>
    </source>
</evidence>
<accession>A0AA96CZL0</accession>
<keyword evidence="8" id="KW-0408">Iron</keyword>
<evidence type="ECO:0000313" key="14">
    <source>
        <dbReference type="EMBL" id="WNL17639.1"/>
    </source>
</evidence>
<dbReference type="Gene3D" id="3.90.460.10">
    <property type="entry name" value="Ferredoxin thioredoxin reductase catalytic beta subunit"/>
    <property type="match status" value="1"/>
</dbReference>
<dbReference type="InterPro" id="IPR004209">
    <property type="entry name" value="FTR_bsu"/>
</dbReference>
<dbReference type="Pfam" id="PF02943">
    <property type="entry name" value="FeThRed_B"/>
    <property type="match status" value="1"/>
</dbReference>
<dbReference type="EC" id="1.8.7.2" evidence="4"/>
<evidence type="ECO:0000256" key="5">
    <source>
        <dbReference type="ARBA" id="ARBA00022485"/>
    </source>
</evidence>
<proteinExistence type="inferred from homology"/>
<dbReference type="GO" id="GO:0051539">
    <property type="term" value="F:4 iron, 4 sulfur cluster binding"/>
    <property type="evidence" value="ECO:0007669"/>
    <property type="project" value="UniProtKB-KW"/>
</dbReference>
<evidence type="ECO:0000256" key="10">
    <source>
        <dbReference type="ARBA" id="ARBA00023157"/>
    </source>
</evidence>
<dbReference type="EMBL" id="CP134846">
    <property type="protein sequence ID" value="WNL17639.1"/>
    <property type="molecule type" value="Genomic_DNA"/>
</dbReference>
<gene>
    <name evidence="14" type="ORF">RJG54_04460</name>
</gene>
<evidence type="ECO:0000256" key="4">
    <source>
        <dbReference type="ARBA" id="ARBA00012358"/>
    </source>
</evidence>
<evidence type="ECO:0000256" key="8">
    <source>
        <dbReference type="ARBA" id="ARBA00023004"/>
    </source>
</evidence>
<evidence type="ECO:0000256" key="9">
    <source>
        <dbReference type="ARBA" id="ARBA00023014"/>
    </source>
</evidence>
<comment type="cofactor">
    <cofactor evidence="1">
        <name>[4Fe-4S] cluster</name>
        <dbReference type="ChEBI" id="CHEBI:49883"/>
    </cofactor>
</comment>
<keyword evidence="10" id="KW-1015">Disulfide bond</keyword>
<evidence type="ECO:0000256" key="11">
    <source>
        <dbReference type="ARBA" id="ARBA00026011"/>
    </source>
</evidence>
<name>A0AA96CZL0_9BACT</name>
<evidence type="ECO:0000256" key="7">
    <source>
        <dbReference type="ARBA" id="ARBA00023002"/>
    </source>
</evidence>